<keyword evidence="1" id="KW-0560">Oxidoreductase</keyword>
<dbReference type="PANTHER" id="PTHR43364:SF4">
    <property type="entry name" value="NAD(P)-LINKED OXIDOREDUCTASE SUPERFAMILY PROTEIN"/>
    <property type="match status" value="1"/>
</dbReference>
<reference evidence="3 4" key="1">
    <citation type="submission" date="2018-08" db="EMBL/GenBank/DDBJ databases">
        <title>Draft genome of the lignicolous fungus Coniochaeta pulveracea.</title>
        <authorList>
            <person name="Borstlap C.J."/>
            <person name="De Witt R.N."/>
            <person name="Botha A."/>
            <person name="Volschenk H."/>
        </authorList>
    </citation>
    <scope>NUCLEOTIDE SEQUENCE [LARGE SCALE GENOMIC DNA]</scope>
    <source>
        <strain evidence="3 4">CAB683</strain>
    </source>
</reference>
<evidence type="ECO:0000313" key="3">
    <source>
        <dbReference type="EMBL" id="RKU49465.1"/>
    </source>
</evidence>
<dbReference type="PRINTS" id="PR00069">
    <property type="entry name" value="ALDKETRDTASE"/>
</dbReference>
<dbReference type="Pfam" id="PF00248">
    <property type="entry name" value="Aldo_ket_red"/>
    <property type="match status" value="1"/>
</dbReference>
<evidence type="ECO:0000256" key="1">
    <source>
        <dbReference type="ARBA" id="ARBA00023002"/>
    </source>
</evidence>
<feature type="domain" description="NADP-dependent oxidoreductase" evidence="2">
    <location>
        <begin position="25"/>
        <end position="321"/>
    </location>
</feature>
<gene>
    <name evidence="3" type="primary">AKR7A2</name>
    <name evidence="3" type="ORF">DL546_007767</name>
</gene>
<organism evidence="3 4">
    <name type="scientific">Coniochaeta pulveracea</name>
    <dbReference type="NCBI Taxonomy" id="177199"/>
    <lineage>
        <taxon>Eukaryota</taxon>
        <taxon>Fungi</taxon>
        <taxon>Dikarya</taxon>
        <taxon>Ascomycota</taxon>
        <taxon>Pezizomycotina</taxon>
        <taxon>Sordariomycetes</taxon>
        <taxon>Sordariomycetidae</taxon>
        <taxon>Coniochaetales</taxon>
        <taxon>Coniochaetaceae</taxon>
        <taxon>Coniochaeta</taxon>
    </lineage>
</organism>
<dbReference type="Proteomes" id="UP000275385">
    <property type="component" value="Unassembled WGS sequence"/>
</dbReference>
<accession>A0A420YNU1</accession>
<dbReference type="InterPro" id="IPR036812">
    <property type="entry name" value="NAD(P)_OxRdtase_dom_sf"/>
</dbReference>
<name>A0A420YNU1_9PEZI</name>
<comment type="caution">
    <text evidence="3">The sequence shown here is derived from an EMBL/GenBank/DDBJ whole genome shotgun (WGS) entry which is preliminary data.</text>
</comment>
<dbReference type="InterPro" id="IPR050523">
    <property type="entry name" value="AKR_Detox_Biosynth"/>
</dbReference>
<dbReference type="PANTHER" id="PTHR43364">
    <property type="entry name" value="NADH-SPECIFIC METHYLGLYOXAL REDUCTASE-RELATED"/>
    <property type="match status" value="1"/>
</dbReference>
<dbReference type="InterPro" id="IPR020471">
    <property type="entry name" value="AKR"/>
</dbReference>
<evidence type="ECO:0000259" key="2">
    <source>
        <dbReference type="Pfam" id="PF00248"/>
    </source>
</evidence>
<keyword evidence="4" id="KW-1185">Reference proteome</keyword>
<dbReference type="InterPro" id="IPR023210">
    <property type="entry name" value="NADP_OxRdtase_dom"/>
</dbReference>
<dbReference type="Gene3D" id="3.20.20.100">
    <property type="entry name" value="NADP-dependent oxidoreductase domain"/>
    <property type="match status" value="1"/>
</dbReference>
<dbReference type="AlphaFoldDB" id="A0A420YNU1"/>
<dbReference type="CDD" id="cd19075">
    <property type="entry name" value="AKR_AKR7A1-5"/>
    <property type="match status" value="1"/>
</dbReference>
<proteinExistence type="predicted"/>
<dbReference type="SUPFAM" id="SSF51430">
    <property type="entry name" value="NAD(P)-linked oxidoreductase"/>
    <property type="match status" value="1"/>
</dbReference>
<dbReference type="EMBL" id="QVQW01000001">
    <property type="protein sequence ID" value="RKU49465.1"/>
    <property type="molecule type" value="Genomic_DNA"/>
</dbReference>
<dbReference type="GO" id="GO:0016491">
    <property type="term" value="F:oxidoreductase activity"/>
    <property type="evidence" value="ECO:0007669"/>
    <property type="project" value="UniProtKB-KW"/>
</dbReference>
<sequence length="328" mass="36151">MDIMSPDDYHQTQSKVMSCQPLNTVFGGTRIGNRQRFTPAGCLEKFLDILVAHGVTTIDTAQSYGNSEATIGQVDAGQRFTIDTKWSPPWTEPAAAWATREQIINSANESIRKLGVNQVDVFYLHRPDPLTPIAETLSAVNEVYKLGAFRRFGLSGFPASQVEVIHDHCAKRGYAPPTVYQGSYNPLSRSKETVLFPTLRKLGMSFYAYGPSAGGFLGKTVAQIQEMSRDPTLVSATCRPYVGNPRYLDALAKWHSIAWREGITGAELAYRWVAYHSALSRDNGDAMIIGTSSPEQLEETLTGTEKGPLSVEACTEIHDIWAKLQLEA</sequence>
<dbReference type="STRING" id="177199.A0A420YNU1"/>
<protein>
    <submittedName>
        <fullName evidence="3">Aflatoxin B1 aldehyde reductase member 2</fullName>
    </submittedName>
</protein>
<dbReference type="OrthoDB" id="2310150at2759"/>
<evidence type="ECO:0000313" key="4">
    <source>
        <dbReference type="Proteomes" id="UP000275385"/>
    </source>
</evidence>